<feature type="domain" description="Fibronectin type-III" evidence="1">
    <location>
        <begin position="38"/>
        <end position="127"/>
    </location>
</feature>
<dbReference type="InterPro" id="IPR003961">
    <property type="entry name" value="FN3_dom"/>
</dbReference>
<evidence type="ECO:0000313" key="3">
    <source>
        <dbReference type="Proteomes" id="UP001500552"/>
    </source>
</evidence>
<protein>
    <recommendedName>
        <fullName evidence="1">Fibronectin type-III domain-containing protein</fullName>
    </recommendedName>
</protein>
<dbReference type="PROSITE" id="PS51257">
    <property type="entry name" value="PROKAR_LIPOPROTEIN"/>
    <property type="match status" value="1"/>
</dbReference>
<dbReference type="InterPro" id="IPR013783">
    <property type="entry name" value="Ig-like_fold"/>
</dbReference>
<dbReference type="SUPFAM" id="SSF49265">
    <property type="entry name" value="Fibronectin type III"/>
    <property type="match status" value="1"/>
</dbReference>
<proteinExistence type="predicted"/>
<organism evidence="2 3">
    <name type="scientific">Pontibacter saemangeumensis</name>
    <dbReference type="NCBI Taxonomy" id="1084525"/>
    <lineage>
        <taxon>Bacteria</taxon>
        <taxon>Pseudomonadati</taxon>
        <taxon>Bacteroidota</taxon>
        <taxon>Cytophagia</taxon>
        <taxon>Cytophagales</taxon>
        <taxon>Hymenobacteraceae</taxon>
        <taxon>Pontibacter</taxon>
    </lineage>
</organism>
<comment type="caution">
    <text evidence="2">The sequence shown here is derived from an EMBL/GenBank/DDBJ whole genome shotgun (WGS) entry which is preliminary data.</text>
</comment>
<dbReference type="EMBL" id="BAABHC010000039">
    <property type="protein sequence ID" value="GAA4444872.1"/>
    <property type="molecule type" value="Genomic_DNA"/>
</dbReference>
<dbReference type="InterPro" id="IPR036116">
    <property type="entry name" value="FN3_sf"/>
</dbReference>
<accession>A0ABP8M5H6</accession>
<evidence type="ECO:0000259" key="1">
    <source>
        <dbReference type="PROSITE" id="PS50853"/>
    </source>
</evidence>
<dbReference type="PANTHER" id="PTHR42754:SF1">
    <property type="entry name" value="LIPOPROTEIN"/>
    <property type="match status" value="1"/>
</dbReference>
<dbReference type="PANTHER" id="PTHR42754">
    <property type="entry name" value="ENDOGLUCANASE"/>
    <property type="match status" value="1"/>
</dbReference>
<dbReference type="PROSITE" id="PS50853">
    <property type="entry name" value="FN3"/>
    <property type="match status" value="1"/>
</dbReference>
<keyword evidence="3" id="KW-1185">Reference proteome</keyword>
<name>A0ABP8M5H6_9BACT</name>
<dbReference type="CDD" id="cd00063">
    <property type="entry name" value="FN3"/>
    <property type="match status" value="1"/>
</dbReference>
<evidence type="ECO:0000313" key="2">
    <source>
        <dbReference type="EMBL" id="GAA4444872.1"/>
    </source>
</evidence>
<dbReference type="SMART" id="SM00060">
    <property type="entry name" value="FN3"/>
    <property type="match status" value="1"/>
</dbReference>
<gene>
    <name evidence="2" type="ORF">GCM10023188_47390</name>
</gene>
<sequence>MKHTWLITLLVLNTILLSCTNDREPAPAPTRPKPTNDPPAAFTVEVSDITKSTALISWTEATDPEKDKVTYSVVLDGRELATDLDSASFVAGELAPETRYEGYVLAHDPQKNSARSNFFFTTKSPYTTFSRHYSIGDDASRTGSLCKTSDDGYVIAGTTYKPGLDQWIMFVMKIDSVGDEQWKVIHELNIAGEKVAVSETMDRGFILAARNFILKTDAKGNVLWKKEILLDCVFSSVIEASDGSIVVIGEIGRKKAISQNVTTQALLLKLDAGGNQLWEKRYGSSKYSMGRDIVQTPSGGFVLLCQTEYSGAEKEESERSIDRDMDFWVISTDPSGNIHWQKTYGDRRYDFAAKLKATKDGGYVIGGSSWGAYDFSDMRVIRIDGSGSALLDKSIDNGFSFQTGSIALTDDGGYALTGYVKSVYDIFFGIYKLDSGGNKEWEHWYGREWEGSYGVDLLQNPDKGYMVAGYSAAGYFDHSQVWVLKLDPQGRYEE</sequence>
<reference evidence="3" key="1">
    <citation type="journal article" date="2019" name="Int. J. Syst. Evol. Microbiol.">
        <title>The Global Catalogue of Microorganisms (GCM) 10K type strain sequencing project: providing services to taxonomists for standard genome sequencing and annotation.</title>
        <authorList>
            <consortium name="The Broad Institute Genomics Platform"/>
            <consortium name="The Broad Institute Genome Sequencing Center for Infectious Disease"/>
            <person name="Wu L."/>
            <person name="Ma J."/>
        </authorList>
    </citation>
    <scope>NUCLEOTIDE SEQUENCE [LARGE SCALE GENOMIC DNA]</scope>
    <source>
        <strain evidence="3">JCM 17926</strain>
    </source>
</reference>
<dbReference type="Gene3D" id="2.60.40.10">
    <property type="entry name" value="Immunoglobulins"/>
    <property type="match status" value="1"/>
</dbReference>
<dbReference type="Proteomes" id="UP001500552">
    <property type="component" value="Unassembled WGS sequence"/>
</dbReference>
<dbReference type="RefSeq" id="WP_345163302.1">
    <property type="nucleotide sequence ID" value="NZ_BAABHC010000039.1"/>
</dbReference>